<evidence type="ECO:0000313" key="2">
    <source>
        <dbReference type="Proteomes" id="UP000318126"/>
    </source>
</evidence>
<proteinExistence type="predicted"/>
<dbReference type="EMBL" id="VKGK01000018">
    <property type="protein sequence ID" value="TRY13592.1"/>
    <property type="molecule type" value="Genomic_DNA"/>
</dbReference>
<gene>
    <name evidence="1" type="ORF">FN961_15260</name>
</gene>
<dbReference type="InterPro" id="IPR006522">
    <property type="entry name" value="Phage_virion_morphogenesis"/>
</dbReference>
<dbReference type="RefSeq" id="WP_144041038.1">
    <property type="nucleotide sequence ID" value="NZ_BMPL01000011.1"/>
</dbReference>
<sequence length="153" mass="16668">MAGTHIKVEAKGRTAITKALNNLLKQSGNLTPALGDIGEYLLESTQQRFIDQQAPDGSPWAELSSTTLERKQRTDRILSESGTLADSLHYQLGRNQLALGSNEEYAAMQQLGGTTSPQSMMPNQEIVAREFLGLAPFEYNQVVDIVAAYLGKA</sequence>
<dbReference type="OrthoDB" id="2081253at2"/>
<organism evidence="1 2">
    <name type="scientific">Shewanella hanedai</name>
    <name type="common">Alteromonas hanedai</name>
    <dbReference type="NCBI Taxonomy" id="25"/>
    <lineage>
        <taxon>Bacteria</taxon>
        <taxon>Pseudomonadati</taxon>
        <taxon>Pseudomonadota</taxon>
        <taxon>Gammaproteobacteria</taxon>
        <taxon>Alteromonadales</taxon>
        <taxon>Shewanellaceae</taxon>
        <taxon>Shewanella</taxon>
    </lineage>
</organism>
<name>A0A553JM98_SHEHA</name>
<comment type="caution">
    <text evidence="1">The sequence shown here is derived from an EMBL/GenBank/DDBJ whole genome shotgun (WGS) entry which is preliminary data.</text>
</comment>
<reference evidence="2" key="1">
    <citation type="submission" date="2019-07" db="EMBL/GenBank/DDBJ databases">
        <title>Shewanella sp. YLB-08 draft genomic sequence.</title>
        <authorList>
            <person name="Yu L."/>
        </authorList>
    </citation>
    <scope>NUCLEOTIDE SEQUENCE [LARGE SCALE GENOMIC DNA]</scope>
    <source>
        <strain evidence="2">JCM 20706</strain>
    </source>
</reference>
<dbReference type="Proteomes" id="UP000318126">
    <property type="component" value="Unassembled WGS sequence"/>
</dbReference>
<dbReference type="NCBIfam" id="TIGR01635">
    <property type="entry name" value="tail_comp_S"/>
    <property type="match status" value="1"/>
</dbReference>
<keyword evidence="2" id="KW-1185">Reference proteome</keyword>
<evidence type="ECO:0000313" key="1">
    <source>
        <dbReference type="EMBL" id="TRY13592.1"/>
    </source>
</evidence>
<accession>A0A553JM98</accession>
<protein>
    <submittedName>
        <fullName evidence="1">Phage virion morphogenesis protein</fullName>
    </submittedName>
</protein>
<dbReference type="Pfam" id="PF05069">
    <property type="entry name" value="Phage_tail_S"/>
    <property type="match status" value="1"/>
</dbReference>
<dbReference type="AlphaFoldDB" id="A0A553JM98"/>